<dbReference type="EMBL" id="NUDP01000053">
    <property type="protein sequence ID" value="PEM68378.1"/>
    <property type="molecule type" value="Genomic_DNA"/>
</dbReference>
<evidence type="ECO:0000313" key="1">
    <source>
        <dbReference type="EMBL" id="PEM68378.1"/>
    </source>
</evidence>
<proteinExistence type="predicted"/>
<dbReference type="Proteomes" id="UP000219775">
    <property type="component" value="Unassembled WGS sequence"/>
</dbReference>
<sequence>MKSTGVTRKLDSLGRIVIPKELRRTLAIQEKTPLEIYVEGEKIILKKYEANGACAITGEVSDKNISLADGKVTLSPAGLELLIEELQKYLVK</sequence>
<protein>
    <submittedName>
        <fullName evidence="1">AbrB family transcriptional regulator</fullName>
    </submittedName>
</protein>
<dbReference type="InterPro" id="IPR040678">
    <property type="entry name" value="AbrB_C"/>
</dbReference>
<dbReference type="SUPFAM" id="SSF89447">
    <property type="entry name" value="AbrB/MazE/MraZ-like"/>
    <property type="match status" value="1"/>
</dbReference>
<dbReference type="SMART" id="SM00966">
    <property type="entry name" value="SpoVT_AbrB"/>
    <property type="match status" value="1"/>
</dbReference>
<gene>
    <name evidence="1" type="ORF">CN613_14970</name>
</gene>
<accession>A0A2C3VIJ9</accession>
<dbReference type="InterPro" id="IPR007159">
    <property type="entry name" value="SpoVT-AbrB_dom"/>
</dbReference>
<dbReference type="GO" id="GO:0003677">
    <property type="term" value="F:DNA binding"/>
    <property type="evidence" value="ECO:0007669"/>
    <property type="project" value="UniProtKB-UniRule"/>
</dbReference>
<comment type="caution">
    <text evidence="1">The sequence shown here is derived from an EMBL/GenBank/DDBJ whole genome shotgun (WGS) entry which is preliminary data.</text>
</comment>
<dbReference type="AlphaFoldDB" id="A0A2C3VIJ9"/>
<dbReference type="Gene3D" id="2.10.260.10">
    <property type="match status" value="1"/>
</dbReference>
<organism evidence="1 2">
    <name type="scientific">Bacillus pseudomycoides</name>
    <dbReference type="NCBI Taxonomy" id="64104"/>
    <lineage>
        <taxon>Bacteria</taxon>
        <taxon>Bacillati</taxon>
        <taxon>Bacillota</taxon>
        <taxon>Bacilli</taxon>
        <taxon>Bacillales</taxon>
        <taxon>Bacillaceae</taxon>
        <taxon>Bacillus</taxon>
        <taxon>Bacillus cereus group</taxon>
    </lineage>
</organism>
<dbReference type="InterPro" id="IPR037914">
    <property type="entry name" value="SpoVT-AbrB_sf"/>
</dbReference>
<dbReference type="PANTHER" id="PTHR36432">
    <property type="match status" value="1"/>
</dbReference>
<dbReference type="Pfam" id="PF18277">
    <property type="entry name" value="AbrB_C"/>
    <property type="match status" value="1"/>
</dbReference>
<dbReference type="NCBIfam" id="TIGR01439">
    <property type="entry name" value="lp_hng_hel_AbrB"/>
    <property type="match status" value="1"/>
</dbReference>
<name>A0A2C3VIJ9_9BACI</name>
<reference evidence="1 2" key="1">
    <citation type="submission" date="2017-09" db="EMBL/GenBank/DDBJ databases">
        <title>Large-scale bioinformatics analysis of Bacillus genomes uncovers conserved roles of natural products in bacterial physiology.</title>
        <authorList>
            <consortium name="Agbiome Team Llc"/>
            <person name="Bleich R.M."/>
            <person name="Grubbs K.J."/>
            <person name="Santa Maria K.C."/>
            <person name="Allen S.E."/>
            <person name="Farag S."/>
            <person name="Shank E.A."/>
            <person name="Bowers A."/>
        </authorList>
    </citation>
    <scope>NUCLEOTIDE SEQUENCE [LARGE SCALE GENOMIC DNA]</scope>
    <source>
        <strain evidence="1 2">AFS009893</strain>
    </source>
</reference>
<dbReference type="Pfam" id="PF04014">
    <property type="entry name" value="MazE_antitoxin"/>
    <property type="match status" value="1"/>
</dbReference>
<evidence type="ECO:0000313" key="2">
    <source>
        <dbReference type="Proteomes" id="UP000219775"/>
    </source>
</evidence>
<dbReference type="RefSeq" id="WP_097850184.1">
    <property type="nucleotide sequence ID" value="NZ_NUAS01000051.1"/>
</dbReference>
<dbReference type="InterPro" id="IPR052731">
    <property type="entry name" value="B_subtilis_Trans_State_Reg"/>
</dbReference>
<dbReference type="PROSITE" id="PS51740">
    <property type="entry name" value="SPOVT_ABRB"/>
    <property type="match status" value="1"/>
</dbReference>
<dbReference type="PANTHER" id="PTHR36432:SF4">
    <property type="entry name" value="TRANSITION STATE REGULATOR ABH-RELATED"/>
    <property type="match status" value="1"/>
</dbReference>